<evidence type="ECO:0000256" key="2">
    <source>
        <dbReference type="SAM" id="SignalP"/>
    </source>
</evidence>
<dbReference type="SUPFAM" id="SSF56524">
    <property type="entry name" value="Oxidoreductase molybdopterin-binding domain"/>
    <property type="match status" value="2"/>
</dbReference>
<dbReference type="RefSeq" id="WP_124077474.1">
    <property type="nucleotide sequence ID" value="NZ_UWPJ01000005.1"/>
</dbReference>
<dbReference type="AlphaFoldDB" id="A0A3P4AY05"/>
<dbReference type="Gene3D" id="3.90.420.10">
    <property type="entry name" value="Oxidoreductase, molybdopterin-binding domain"/>
    <property type="match status" value="2"/>
</dbReference>
<gene>
    <name evidence="3" type="ORF">PIGHUM_00296</name>
</gene>
<sequence>MNYSMLAKFGTAALLAAVLTACGGDGAIHENETAPSISLGGDLEHAASFTVDDLKTRTAVTQTVTYTSGNGSQTRTYTGANLWSLLEDAGIKTDPAYKNDVLRKYIVVGSSDGYRVVFSAGELKPDMGNRASIVAYAETRDGKSGPLSDTDGPFRVTSPGDVKGGRYASMATSVELKSPVSKQTGIGGGLSPTFTISGQVQQPLTLDLAALQAEPAVTRTQGAGNEYKGVDLWYLLNDVAGLKTAPGAKNPTLGMYVLATGSDGYQALISMAEIDPAFGGGNSLVAYAVNDQLLDINGMARLVVPGDGRASRSVSNLVNLEVFALSDGK</sequence>
<feature type="signal peptide" evidence="2">
    <location>
        <begin position="1"/>
        <end position="23"/>
    </location>
</feature>
<organism evidence="3 4">
    <name type="scientific">Pigmentiphaga humi</name>
    <dbReference type="NCBI Taxonomy" id="2478468"/>
    <lineage>
        <taxon>Bacteria</taxon>
        <taxon>Pseudomonadati</taxon>
        <taxon>Pseudomonadota</taxon>
        <taxon>Betaproteobacteria</taxon>
        <taxon>Burkholderiales</taxon>
        <taxon>Alcaligenaceae</taxon>
        <taxon>Pigmentiphaga</taxon>
    </lineage>
</organism>
<dbReference type="OrthoDB" id="482420at2"/>
<feature type="chain" id="PRO_5018213882" evidence="2">
    <location>
        <begin position="24"/>
        <end position="329"/>
    </location>
</feature>
<feature type="region of interest" description="Disordered" evidence="1">
    <location>
        <begin position="141"/>
        <end position="160"/>
    </location>
</feature>
<proteinExistence type="predicted"/>
<dbReference type="EMBL" id="UWPJ01000005">
    <property type="protein sequence ID" value="VCU68246.1"/>
    <property type="molecule type" value="Genomic_DNA"/>
</dbReference>
<protein>
    <submittedName>
        <fullName evidence="3">Oxidoreductase molybdopterin binding domain protein</fullName>
    </submittedName>
</protein>
<evidence type="ECO:0000313" key="4">
    <source>
        <dbReference type="Proteomes" id="UP000277294"/>
    </source>
</evidence>
<keyword evidence="2" id="KW-0732">Signal</keyword>
<name>A0A3P4AY05_9BURK</name>
<evidence type="ECO:0000256" key="1">
    <source>
        <dbReference type="SAM" id="MobiDB-lite"/>
    </source>
</evidence>
<dbReference type="Proteomes" id="UP000277294">
    <property type="component" value="Unassembled WGS sequence"/>
</dbReference>
<reference evidence="3 4" key="1">
    <citation type="submission" date="2018-10" db="EMBL/GenBank/DDBJ databases">
        <authorList>
            <person name="Criscuolo A."/>
        </authorList>
    </citation>
    <scope>NUCLEOTIDE SEQUENCE [LARGE SCALE GENOMIC DNA]</scope>
    <source>
        <strain evidence="3">DnA1</strain>
    </source>
</reference>
<accession>A0A3P4AY05</accession>
<dbReference type="InterPro" id="IPR036374">
    <property type="entry name" value="OxRdtase_Mopterin-bd_sf"/>
</dbReference>
<keyword evidence="4" id="KW-1185">Reference proteome</keyword>
<evidence type="ECO:0000313" key="3">
    <source>
        <dbReference type="EMBL" id="VCU68246.1"/>
    </source>
</evidence>